<keyword evidence="5 9" id="KW-0812">Transmembrane</keyword>
<keyword evidence="6 9" id="KW-1133">Transmembrane helix</keyword>
<dbReference type="EMBL" id="BSNI01000002">
    <property type="protein sequence ID" value="GLQ18865.1"/>
    <property type="molecule type" value="Genomic_DNA"/>
</dbReference>
<feature type="transmembrane region" description="Helical" evidence="9">
    <location>
        <begin position="95"/>
        <end position="116"/>
    </location>
</feature>
<dbReference type="RefSeq" id="WP_284365963.1">
    <property type="nucleotide sequence ID" value="NZ_BSNI01000002.1"/>
</dbReference>
<evidence type="ECO:0000256" key="7">
    <source>
        <dbReference type="ARBA" id="ARBA00023136"/>
    </source>
</evidence>
<comment type="caution">
    <text evidence="10">The sequence shown here is derived from an EMBL/GenBank/DDBJ whole genome shotgun (WGS) entry which is preliminary data.</text>
</comment>
<evidence type="ECO:0000256" key="8">
    <source>
        <dbReference type="SAM" id="MobiDB-lite"/>
    </source>
</evidence>
<evidence type="ECO:0000256" key="3">
    <source>
        <dbReference type="ARBA" id="ARBA00022475"/>
    </source>
</evidence>
<dbReference type="PANTHER" id="PTHR39342">
    <property type="entry name" value="UPF0283 MEMBRANE PROTEIN YCJF"/>
    <property type="match status" value="1"/>
</dbReference>
<name>A0ABQ5UVW7_9HYPH</name>
<dbReference type="Proteomes" id="UP001161405">
    <property type="component" value="Unassembled WGS sequence"/>
</dbReference>
<evidence type="ECO:0000256" key="9">
    <source>
        <dbReference type="SAM" id="Phobius"/>
    </source>
</evidence>
<feature type="region of interest" description="Disordered" evidence="8">
    <location>
        <begin position="1"/>
        <end position="29"/>
    </location>
</feature>
<reference evidence="10" key="1">
    <citation type="journal article" date="2014" name="Int. J. Syst. Evol. Microbiol.">
        <title>Complete genome of a new Firmicutes species belonging to the dominant human colonic microbiota ('Ruminococcus bicirculans') reveals two chromosomes and a selective capacity to utilize plant glucans.</title>
        <authorList>
            <consortium name="NISC Comparative Sequencing Program"/>
            <person name="Wegmann U."/>
            <person name="Louis P."/>
            <person name="Goesmann A."/>
            <person name="Henrissat B."/>
            <person name="Duncan S.H."/>
            <person name="Flint H.J."/>
        </authorList>
    </citation>
    <scope>NUCLEOTIDE SEQUENCE</scope>
    <source>
        <strain evidence="10">NBRC 107169</strain>
    </source>
</reference>
<dbReference type="InterPro" id="IPR021147">
    <property type="entry name" value="DUF697"/>
</dbReference>
<evidence type="ECO:0000313" key="11">
    <source>
        <dbReference type="Proteomes" id="UP001161405"/>
    </source>
</evidence>
<evidence type="ECO:0000256" key="5">
    <source>
        <dbReference type="ARBA" id="ARBA00022692"/>
    </source>
</evidence>
<proteinExistence type="inferred from homology"/>
<sequence length="344" mass="37255">MKKPVAIELDPKPTKQPAQKPSAEAPKSPQAFAVAKAKLEEPDFNADLELVSDVALPKSTIWSKLFWAALAFLVSLGTGLALERLVSDLFARYPALGWVGLAAVGILLLALFALIIRELFGILRLRKLEHLRHAAQEAHANHKLKDAQNVALDIRSLYAERADCARHVAAYDKGADGVFDADHLLPFAERELQHPLDKKARALIANSAQRIALVTSVSPRAIVDIGFVLYESIRLSRRVAALYGARPGFFGFMTLFKAILGHLALTGGIALGDSVVQQLLGHGVAARISTKLGEGVINGLMTVRVGIAAMRVTRPMPFLSGKAPSVSEFLPDLMKITKDDKTPQ</sequence>
<accession>A0ABQ5UVW7</accession>
<evidence type="ECO:0000256" key="2">
    <source>
        <dbReference type="ARBA" id="ARBA00008255"/>
    </source>
</evidence>
<reference evidence="10" key="2">
    <citation type="submission" date="2023-01" db="EMBL/GenBank/DDBJ databases">
        <title>Draft genome sequence of Maritalea porphyrae strain NBRC 107169.</title>
        <authorList>
            <person name="Sun Q."/>
            <person name="Mori K."/>
        </authorList>
    </citation>
    <scope>NUCLEOTIDE SEQUENCE</scope>
    <source>
        <strain evidence="10">NBRC 107169</strain>
    </source>
</reference>
<gene>
    <name evidence="10" type="ORF">GCM10007879_31140</name>
</gene>
<keyword evidence="11" id="KW-1185">Reference proteome</keyword>
<keyword evidence="7 9" id="KW-0472">Membrane</keyword>
<evidence type="ECO:0000313" key="10">
    <source>
        <dbReference type="EMBL" id="GLQ18865.1"/>
    </source>
</evidence>
<keyword evidence="3" id="KW-1003">Cell membrane</keyword>
<comment type="subcellular location">
    <subcellularLocation>
        <location evidence="1">Cell inner membrane</location>
        <topology evidence="1">Multi-pass membrane protein</topology>
    </subcellularLocation>
</comment>
<dbReference type="InterPro" id="IPR006507">
    <property type="entry name" value="UPF0283"/>
</dbReference>
<protein>
    <submittedName>
        <fullName evidence="10">UPF0283 membrane protein</fullName>
    </submittedName>
</protein>
<evidence type="ECO:0000256" key="1">
    <source>
        <dbReference type="ARBA" id="ARBA00004429"/>
    </source>
</evidence>
<feature type="transmembrane region" description="Helical" evidence="9">
    <location>
        <begin position="65"/>
        <end position="83"/>
    </location>
</feature>
<evidence type="ECO:0000256" key="4">
    <source>
        <dbReference type="ARBA" id="ARBA00022519"/>
    </source>
</evidence>
<dbReference type="PANTHER" id="PTHR39342:SF1">
    <property type="entry name" value="UPF0283 MEMBRANE PROTEIN YCJF"/>
    <property type="match status" value="1"/>
</dbReference>
<keyword evidence="4" id="KW-0997">Cell inner membrane</keyword>
<comment type="similarity">
    <text evidence="2">Belongs to the UPF0283 family.</text>
</comment>
<dbReference type="Pfam" id="PF05128">
    <property type="entry name" value="DUF697"/>
    <property type="match status" value="1"/>
</dbReference>
<dbReference type="NCBIfam" id="TIGR01620">
    <property type="entry name" value="hyp_HI0043"/>
    <property type="match status" value="1"/>
</dbReference>
<organism evidence="10 11">
    <name type="scientific">Maritalea porphyrae</name>
    <dbReference type="NCBI Taxonomy" id="880732"/>
    <lineage>
        <taxon>Bacteria</taxon>
        <taxon>Pseudomonadati</taxon>
        <taxon>Pseudomonadota</taxon>
        <taxon>Alphaproteobacteria</taxon>
        <taxon>Hyphomicrobiales</taxon>
        <taxon>Devosiaceae</taxon>
        <taxon>Maritalea</taxon>
    </lineage>
</organism>
<evidence type="ECO:0000256" key="6">
    <source>
        <dbReference type="ARBA" id="ARBA00022989"/>
    </source>
</evidence>